<dbReference type="Proteomes" id="UP000215145">
    <property type="component" value="Unassembled WGS sequence"/>
</dbReference>
<dbReference type="PRINTS" id="PR01543">
    <property type="entry name" value="ANATRNSFRASE"/>
</dbReference>
<comment type="similarity">
    <text evidence="1 2">Belongs to the arylamine N-acetyltransferase family.</text>
</comment>
<keyword evidence="3" id="KW-0808">Transferase</keyword>
<dbReference type="InterPro" id="IPR053710">
    <property type="entry name" value="Arylamine_NAT_domain_sf"/>
</dbReference>
<dbReference type="Pfam" id="PF00797">
    <property type="entry name" value="Acetyltransf_2"/>
    <property type="match status" value="1"/>
</dbReference>
<proteinExistence type="inferred from homology"/>
<accession>A0A229P653</accession>
<dbReference type="SUPFAM" id="SSF54001">
    <property type="entry name" value="Cysteine proteinases"/>
    <property type="match status" value="1"/>
</dbReference>
<evidence type="ECO:0000256" key="1">
    <source>
        <dbReference type="ARBA" id="ARBA00006547"/>
    </source>
</evidence>
<protein>
    <submittedName>
        <fullName evidence="3">Arylamine N-acetyltransferase</fullName>
    </submittedName>
</protein>
<sequence>MNTTTHSLNSLFRKRIGWDDMSALTFEHLGPLLEATALAFPFENLRIIARSSEPLTTENLIDKLLKRGEGGLCYELNSMLYFFLAENGFDVLMTRGIVYNHQTGRYPPAGRTHIAVLLIHEGNQYIVDTGFGINLALRPVPLTGEEVSSWNGEFRLRREQTDYGDFVYEKKLAGRDQDWLLGYAFDSTLKLTTLDEPREVQQIIEQHPESPFNKEPLATRLTRTGTMTLTRQSFTQWTDGQMEKTPLNETEYRERLSLFGL</sequence>
<dbReference type="InterPro" id="IPR001447">
    <property type="entry name" value="Arylamine_N-AcTrfase"/>
</dbReference>
<dbReference type="GO" id="GO:0016407">
    <property type="term" value="F:acetyltransferase activity"/>
    <property type="evidence" value="ECO:0007669"/>
    <property type="project" value="InterPro"/>
</dbReference>
<evidence type="ECO:0000313" key="3">
    <source>
        <dbReference type="EMBL" id="OXM17570.1"/>
    </source>
</evidence>
<gene>
    <name evidence="3" type="ORF">CGZ75_10050</name>
</gene>
<name>A0A229P653_9BACL</name>
<reference evidence="3 4" key="1">
    <citation type="submission" date="2017-07" db="EMBL/GenBank/DDBJ databases">
        <title>Paenibacillus herberti R33 genome sequencing and assembly.</title>
        <authorList>
            <person name="Su W."/>
        </authorList>
    </citation>
    <scope>NUCLEOTIDE SEQUENCE [LARGE SCALE GENOMIC DNA]</scope>
    <source>
        <strain evidence="3 4">R33</strain>
    </source>
</reference>
<evidence type="ECO:0000256" key="2">
    <source>
        <dbReference type="RuleBase" id="RU003452"/>
    </source>
</evidence>
<dbReference type="InterPro" id="IPR038765">
    <property type="entry name" value="Papain-like_cys_pep_sf"/>
</dbReference>
<dbReference type="OrthoDB" id="7181050at2"/>
<dbReference type="EMBL" id="NMUQ01000001">
    <property type="protein sequence ID" value="OXM17570.1"/>
    <property type="molecule type" value="Genomic_DNA"/>
</dbReference>
<keyword evidence="4" id="KW-1185">Reference proteome</keyword>
<organism evidence="3 4">
    <name type="scientific">Paenibacillus herberti</name>
    <dbReference type="NCBI Taxonomy" id="1619309"/>
    <lineage>
        <taxon>Bacteria</taxon>
        <taxon>Bacillati</taxon>
        <taxon>Bacillota</taxon>
        <taxon>Bacilli</taxon>
        <taxon>Bacillales</taxon>
        <taxon>Paenibacillaceae</taxon>
        <taxon>Paenibacillus</taxon>
    </lineage>
</organism>
<dbReference type="PANTHER" id="PTHR11786">
    <property type="entry name" value="N-HYDROXYARYLAMINE O-ACETYLTRANSFERASE"/>
    <property type="match status" value="1"/>
</dbReference>
<dbReference type="PANTHER" id="PTHR11786:SF0">
    <property type="entry name" value="ARYLAMINE N-ACETYLTRANSFERASE 4-RELATED"/>
    <property type="match status" value="1"/>
</dbReference>
<dbReference type="AlphaFoldDB" id="A0A229P653"/>
<comment type="caution">
    <text evidence="3">The sequence shown here is derived from an EMBL/GenBank/DDBJ whole genome shotgun (WGS) entry which is preliminary data.</text>
</comment>
<evidence type="ECO:0000313" key="4">
    <source>
        <dbReference type="Proteomes" id="UP000215145"/>
    </source>
</evidence>
<dbReference type="Gene3D" id="3.30.2140.20">
    <property type="match status" value="1"/>
</dbReference>